<dbReference type="Proteomes" id="UP000053352">
    <property type="component" value="Unassembled WGS sequence"/>
</dbReference>
<evidence type="ECO:0000256" key="1">
    <source>
        <dbReference type="HAMAP-Rule" id="MF_01406"/>
    </source>
</evidence>
<dbReference type="PANTHER" id="PTHR43546:SF4">
    <property type="entry name" value="UPF0282 PROTEIN MJ1629"/>
    <property type="match status" value="1"/>
</dbReference>
<dbReference type="AlphaFoldDB" id="A0A0V8RXF9"/>
<dbReference type="InterPro" id="IPR050114">
    <property type="entry name" value="UPF0173_UPF0282_UlaG_hydrolase"/>
</dbReference>
<dbReference type="STRING" id="2309.CF15_05625"/>
<keyword evidence="3" id="KW-1185">Reference proteome</keyword>
<dbReference type="SUPFAM" id="SSF56281">
    <property type="entry name" value="Metallo-hydrolase/oxidoreductase"/>
    <property type="match status" value="1"/>
</dbReference>
<protein>
    <recommendedName>
        <fullName evidence="1">UPF0282 protein CF15_05625</fullName>
    </recommendedName>
</protein>
<organism evidence="2 3">
    <name type="scientific">Pyrodictium occultum</name>
    <dbReference type="NCBI Taxonomy" id="2309"/>
    <lineage>
        <taxon>Archaea</taxon>
        <taxon>Thermoproteota</taxon>
        <taxon>Thermoprotei</taxon>
        <taxon>Desulfurococcales</taxon>
        <taxon>Pyrodictiaceae</taxon>
        <taxon>Pyrodictium</taxon>
    </lineage>
</organism>
<comment type="similarity">
    <text evidence="1">Belongs to the UPF0282 family.</text>
</comment>
<accession>A0A0V8RXF9</accession>
<dbReference type="PIRSF" id="PIRSF004944">
    <property type="entry name" value="UCP004944_hydrls"/>
    <property type="match status" value="1"/>
</dbReference>
<comment type="caution">
    <text evidence="2">The sequence shown here is derived from an EMBL/GenBank/DDBJ whole genome shotgun (WGS) entry which is preliminary data.</text>
</comment>
<name>A0A0V8RXF9_PYROC</name>
<evidence type="ECO:0000313" key="2">
    <source>
        <dbReference type="EMBL" id="KSW12741.1"/>
    </source>
</evidence>
<dbReference type="Pfam" id="PF13483">
    <property type="entry name" value="Lactamase_B_3"/>
    <property type="match status" value="1"/>
</dbReference>
<reference evidence="2 3" key="1">
    <citation type="submission" date="2015-11" db="EMBL/GenBank/DDBJ databases">
        <title>Genome sequence of Pyrodictium occultum PL-19, a marine hyperthermophilic archaeon isolated from Volcano, Italy.</title>
        <authorList>
            <person name="Utturkar S."/>
            <person name="Huber H."/>
            <person name="Leptihn S."/>
            <person name="Brown S."/>
            <person name="Stetter K.O."/>
            <person name="Podar M."/>
        </authorList>
    </citation>
    <scope>NUCLEOTIDE SEQUENCE [LARGE SCALE GENOMIC DNA]</scope>
    <source>
        <strain evidence="2 3">PL-19</strain>
    </source>
</reference>
<dbReference type="InterPro" id="IPR014426">
    <property type="entry name" value="UPF0282_hydrls"/>
</dbReference>
<evidence type="ECO:0000313" key="3">
    <source>
        <dbReference type="Proteomes" id="UP000053352"/>
    </source>
</evidence>
<dbReference type="EMBL" id="LNTB01000001">
    <property type="protein sequence ID" value="KSW12741.1"/>
    <property type="molecule type" value="Genomic_DNA"/>
</dbReference>
<sequence>MATVVEAGGVKIFIDPGVSYAPRRYGLPPHPLEIRRLEEIKERIYKELEDTDIVVITHYHYDHYLYRGEEAELYRGKVLLVKHPTRSINVSQRIRAHRLLKGNRVAELARQVIYLDGSTYRVDQGLEIRGSPPVPHGPDGTKLGYVVMVLVECCGYRFVHGSDVQGPISARAMEILQRWSPELVFISGPPTYFEGYKVDEESVAQGLRHLEELARAAREAVVADHHFARDLEYPSYLEDIRSRGGRVLSAAEFMGVEYEPFEALRRDLWRRSPEAADSDRAS</sequence>
<dbReference type="PANTHER" id="PTHR43546">
    <property type="entry name" value="UPF0173 METAL-DEPENDENT HYDROLASE MJ1163-RELATED"/>
    <property type="match status" value="1"/>
</dbReference>
<dbReference type="InterPro" id="IPR036866">
    <property type="entry name" value="RibonucZ/Hydroxyglut_hydro"/>
</dbReference>
<dbReference type="Gene3D" id="3.60.15.10">
    <property type="entry name" value="Ribonuclease Z/Hydroxyacylglutathione hydrolase-like"/>
    <property type="match status" value="1"/>
</dbReference>
<dbReference type="HAMAP" id="MF_01406">
    <property type="entry name" value="UPF0282"/>
    <property type="match status" value="1"/>
</dbReference>
<gene>
    <name evidence="2" type="ORF">CF15_05625</name>
</gene>
<proteinExistence type="inferred from homology"/>